<sequence>MPSTVSLYVAIDDDGSIFKHWALFIDAPHAQDKTVLQALGSAGRFRFESKNADARLYDTLVELFYVCDVDVARMNDVKQIAEQLPIRDSVAGWNCQDYVLDLLKALEGEGLVDGEEEGYRKRWSTLWHKQDGLA</sequence>
<organism evidence="1 2">
    <name type="scientific">Emydomyces testavorans</name>
    <dbReference type="NCBI Taxonomy" id="2070801"/>
    <lineage>
        <taxon>Eukaryota</taxon>
        <taxon>Fungi</taxon>
        <taxon>Dikarya</taxon>
        <taxon>Ascomycota</taxon>
        <taxon>Pezizomycotina</taxon>
        <taxon>Eurotiomycetes</taxon>
        <taxon>Eurotiomycetidae</taxon>
        <taxon>Onygenales</taxon>
        <taxon>Nannizziopsiaceae</taxon>
        <taxon>Emydomyces</taxon>
    </lineage>
</organism>
<dbReference type="Proteomes" id="UP001219355">
    <property type="component" value="Chromosome 2"/>
</dbReference>
<evidence type="ECO:0000313" key="1">
    <source>
        <dbReference type="EMBL" id="WEW58266.1"/>
    </source>
</evidence>
<accession>A0AAF0DIS4</accession>
<dbReference type="Pfam" id="PF20174">
    <property type="entry name" value="DUF6540"/>
    <property type="match status" value="1"/>
</dbReference>
<dbReference type="EMBL" id="CP120628">
    <property type="protein sequence ID" value="WEW58266.1"/>
    <property type="molecule type" value="Genomic_DNA"/>
</dbReference>
<keyword evidence="2" id="KW-1185">Reference proteome</keyword>
<evidence type="ECO:0000313" key="2">
    <source>
        <dbReference type="Proteomes" id="UP001219355"/>
    </source>
</evidence>
<gene>
    <name evidence="1" type="ORF">PRK78_003734</name>
</gene>
<dbReference type="InterPro" id="IPR046670">
    <property type="entry name" value="DUF6540"/>
</dbReference>
<protein>
    <submittedName>
        <fullName evidence="1">Uncharacterized protein</fullName>
    </submittedName>
</protein>
<reference evidence="1" key="1">
    <citation type="submission" date="2023-03" db="EMBL/GenBank/DDBJ databases">
        <title>Emydomyces testavorans Genome Sequence.</title>
        <authorList>
            <person name="Hoyer L."/>
        </authorList>
    </citation>
    <scope>NUCLEOTIDE SEQUENCE</scope>
    <source>
        <strain evidence="1">16-2883</strain>
    </source>
</reference>
<name>A0AAF0DIS4_9EURO</name>
<dbReference type="AlphaFoldDB" id="A0AAF0DIS4"/>
<proteinExistence type="predicted"/>